<name>A0A318UCB5_9RHOB</name>
<evidence type="ECO:0000313" key="7">
    <source>
        <dbReference type="EMBL" id="PYF09924.1"/>
    </source>
</evidence>
<sequence>MAETDRFPAPSLTDRLTAGTFTALMAGLRLLPYGSRVELSGRFFSRVVAPLAGWRRRIRDNLALVLPDLPEAEVERLVRAVPDNIGRTLAEIFSGPEFVARCRDLPLQGPGAALLEQLHAEGKGAVLVTGHFGNYDAVRGGLSGRGYNIGGLYRPMRNRDFNTRYVDAIEGVAKPLFARSKRGMTQMMRFVREGGMIGLAIDQYLGAGTDLTFFGRTARTALSAADIALRYEVPLLPIFATRQPDGLSFAIEVEEPIPQGTPEAMCQAFNDRLEARVRAHPEQWFWIHRRWKNR</sequence>
<dbReference type="InterPro" id="IPR004960">
    <property type="entry name" value="LipA_acyltrans"/>
</dbReference>
<dbReference type="GO" id="GO:0009247">
    <property type="term" value="P:glycolipid biosynthetic process"/>
    <property type="evidence" value="ECO:0007669"/>
    <property type="project" value="UniProtKB-ARBA"/>
</dbReference>
<dbReference type="OrthoDB" id="9801955at2"/>
<comment type="caution">
    <text evidence="7">The sequence shown here is derived from an EMBL/GenBank/DDBJ whole genome shotgun (WGS) entry which is preliminary data.</text>
</comment>
<protein>
    <submittedName>
        <fullName evidence="7">KDO2-lipid IV(A) lauroyltransferase</fullName>
    </submittedName>
</protein>
<organism evidence="7 8">
    <name type="scientific">Rhodobacter viridis</name>
    <dbReference type="NCBI Taxonomy" id="1054202"/>
    <lineage>
        <taxon>Bacteria</taxon>
        <taxon>Pseudomonadati</taxon>
        <taxon>Pseudomonadota</taxon>
        <taxon>Alphaproteobacteria</taxon>
        <taxon>Rhodobacterales</taxon>
        <taxon>Rhodobacter group</taxon>
        <taxon>Rhodobacter</taxon>
    </lineage>
</organism>
<keyword evidence="3" id="KW-0997">Cell inner membrane</keyword>
<keyword evidence="5" id="KW-0472">Membrane</keyword>
<evidence type="ECO:0000256" key="6">
    <source>
        <dbReference type="ARBA" id="ARBA00023315"/>
    </source>
</evidence>
<keyword evidence="4 7" id="KW-0808">Transferase</keyword>
<dbReference type="GO" id="GO:0016746">
    <property type="term" value="F:acyltransferase activity"/>
    <property type="evidence" value="ECO:0007669"/>
    <property type="project" value="UniProtKB-KW"/>
</dbReference>
<gene>
    <name evidence="7" type="ORF">C8J30_10656</name>
</gene>
<dbReference type="EMBL" id="QJTK01000006">
    <property type="protein sequence ID" value="PYF09924.1"/>
    <property type="molecule type" value="Genomic_DNA"/>
</dbReference>
<dbReference type="Proteomes" id="UP000247727">
    <property type="component" value="Unassembled WGS sequence"/>
</dbReference>
<keyword evidence="6" id="KW-0012">Acyltransferase</keyword>
<dbReference type="AlphaFoldDB" id="A0A318UCB5"/>
<keyword evidence="2" id="KW-1003">Cell membrane</keyword>
<dbReference type="GO" id="GO:0005886">
    <property type="term" value="C:plasma membrane"/>
    <property type="evidence" value="ECO:0007669"/>
    <property type="project" value="UniProtKB-SubCell"/>
</dbReference>
<reference evidence="7 8" key="1">
    <citation type="submission" date="2018-06" db="EMBL/GenBank/DDBJ databases">
        <title>Genomic Encyclopedia of Type Strains, Phase III (KMG-III): the genomes of soil and plant-associated and newly described type strains.</title>
        <authorList>
            <person name="Whitman W."/>
        </authorList>
    </citation>
    <scope>NUCLEOTIDE SEQUENCE [LARGE SCALE GENOMIC DNA]</scope>
    <source>
        <strain evidence="7 8">JA737</strain>
    </source>
</reference>
<dbReference type="CDD" id="cd07984">
    <property type="entry name" value="LPLAT_LABLAT-like"/>
    <property type="match status" value="1"/>
</dbReference>
<dbReference type="Pfam" id="PF03279">
    <property type="entry name" value="Lip_A_acyltrans"/>
    <property type="match status" value="1"/>
</dbReference>
<dbReference type="PANTHER" id="PTHR30606">
    <property type="entry name" value="LIPID A BIOSYNTHESIS LAUROYL ACYLTRANSFERASE"/>
    <property type="match status" value="1"/>
</dbReference>
<dbReference type="RefSeq" id="WP_110805741.1">
    <property type="nucleotide sequence ID" value="NZ_QJTK01000006.1"/>
</dbReference>
<evidence type="ECO:0000256" key="5">
    <source>
        <dbReference type="ARBA" id="ARBA00023136"/>
    </source>
</evidence>
<evidence type="ECO:0000256" key="2">
    <source>
        <dbReference type="ARBA" id="ARBA00022475"/>
    </source>
</evidence>
<accession>A0A318UCB5</accession>
<evidence type="ECO:0000256" key="4">
    <source>
        <dbReference type="ARBA" id="ARBA00022679"/>
    </source>
</evidence>
<evidence type="ECO:0000256" key="3">
    <source>
        <dbReference type="ARBA" id="ARBA00022519"/>
    </source>
</evidence>
<proteinExistence type="predicted"/>
<keyword evidence="8" id="KW-1185">Reference proteome</keyword>
<dbReference type="PANTHER" id="PTHR30606:SF10">
    <property type="entry name" value="PHOSPHATIDYLINOSITOL MANNOSIDE ACYLTRANSFERASE"/>
    <property type="match status" value="1"/>
</dbReference>
<evidence type="ECO:0000313" key="8">
    <source>
        <dbReference type="Proteomes" id="UP000247727"/>
    </source>
</evidence>
<comment type="subcellular location">
    <subcellularLocation>
        <location evidence="1">Cell inner membrane</location>
    </subcellularLocation>
</comment>
<evidence type="ECO:0000256" key="1">
    <source>
        <dbReference type="ARBA" id="ARBA00004533"/>
    </source>
</evidence>